<evidence type="ECO:0000256" key="2">
    <source>
        <dbReference type="ARBA" id="ARBA00009840"/>
    </source>
</evidence>
<dbReference type="RefSeq" id="WP_075796838.1">
    <property type="nucleotide sequence ID" value="NZ_CP015583.1"/>
</dbReference>
<protein>
    <recommendedName>
        <fullName evidence="3">DNA recombination protein RmuC homolog</fullName>
    </recommendedName>
</protein>
<evidence type="ECO:0000256" key="4">
    <source>
        <dbReference type="ARBA" id="ARBA00023054"/>
    </source>
</evidence>
<sequence length="423" mass="45972">MENWLILLLALLPGLAALLLLLFRRPAPAALPAETLMPLVERLGAIQSGVGEQLAQQAREVGAALSAQNQRLAEAQALAAERARMQEAALAERLAQATQVMTESLIEQGRRVNEAVAAQNERLNAALTGQSERVARQLTEQFAATQETAKAIGERLAVIDAARSNIEALGAQVTTLSGILSNKQSRGAFGEVQLRRLVEDRLPADGYSWQHTLSNRHRADCLIHLPHPPGPVVVDSKFPLEGWLTQRDAEGRERDLAAKAFASDMRKHVGDIATKYLIPGETAEGALLFVPSEAIYAELHATQAPLVEEAARMGVYIVSPSTLWAVLGTMRALMQDVRIRAEARRIQDEVKRMGTEVGRLDTRVAKLKKHFSDMQDDVRMIDITTEKIVRASERMAAVELEEAAGAPPAVSLAEASPASLPRA</sequence>
<dbReference type="eggNOG" id="COG1322">
    <property type="taxonomic scope" value="Bacteria"/>
</dbReference>
<comment type="function">
    <text evidence="1">Involved in DNA recombination.</text>
</comment>
<proteinExistence type="inferred from homology"/>
<dbReference type="PANTHER" id="PTHR30563:SF0">
    <property type="entry name" value="DNA RECOMBINATION PROTEIN RMUC"/>
    <property type="match status" value="1"/>
</dbReference>
<accession>A0A1L7AB62</accession>
<evidence type="ECO:0000256" key="3">
    <source>
        <dbReference type="ARBA" id="ARBA00021840"/>
    </source>
</evidence>
<dbReference type="KEGG" id="rgi:RGI145_00760"/>
<organism evidence="6 7">
    <name type="scientific">Roseomonas gilardii</name>
    <dbReference type="NCBI Taxonomy" id="257708"/>
    <lineage>
        <taxon>Bacteria</taxon>
        <taxon>Pseudomonadati</taxon>
        <taxon>Pseudomonadota</taxon>
        <taxon>Alphaproteobacteria</taxon>
        <taxon>Acetobacterales</taxon>
        <taxon>Roseomonadaceae</taxon>
        <taxon>Roseomonas</taxon>
    </lineage>
</organism>
<dbReference type="GO" id="GO:0006310">
    <property type="term" value="P:DNA recombination"/>
    <property type="evidence" value="ECO:0007669"/>
    <property type="project" value="UniProtKB-KW"/>
</dbReference>
<name>A0A1L7AB62_9PROT</name>
<gene>
    <name evidence="6" type="ORF">RGI145_00760</name>
</gene>
<evidence type="ECO:0000256" key="5">
    <source>
        <dbReference type="ARBA" id="ARBA00023172"/>
    </source>
</evidence>
<dbReference type="PANTHER" id="PTHR30563">
    <property type="entry name" value="DNA RECOMBINATION PROTEIN RMUC"/>
    <property type="match status" value="1"/>
</dbReference>
<reference evidence="6 7" key="1">
    <citation type="submission" date="2016-05" db="EMBL/GenBank/DDBJ databases">
        <title>Complete Genome and Methylome Analysis of Psychrotrophic Bacterial Isolates from Antarctic Lake Untersee.</title>
        <authorList>
            <person name="Fomenkov A."/>
            <person name="Akimov V.N."/>
            <person name="Vasilyeva L.V."/>
            <person name="Andersen D."/>
            <person name="Vincze T."/>
            <person name="Roberts R.J."/>
        </authorList>
    </citation>
    <scope>NUCLEOTIDE SEQUENCE [LARGE SCALE GENOMIC DNA]</scope>
    <source>
        <strain evidence="6 7">U14-5</strain>
    </source>
</reference>
<dbReference type="InterPro" id="IPR003798">
    <property type="entry name" value="DNA_recombination_RmuC"/>
</dbReference>
<comment type="similarity">
    <text evidence="2">Belongs to the RmuC family.</text>
</comment>
<dbReference type="AlphaFoldDB" id="A0A1L7AB62"/>
<dbReference type="EMBL" id="CP015583">
    <property type="protein sequence ID" value="APT55869.1"/>
    <property type="molecule type" value="Genomic_DNA"/>
</dbReference>
<keyword evidence="5" id="KW-0233">DNA recombination</keyword>
<dbReference type="STRING" id="257708.RGI145_00760"/>
<evidence type="ECO:0000313" key="7">
    <source>
        <dbReference type="Proteomes" id="UP000185494"/>
    </source>
</evidence>
<dbReference type="Proteomes" id="UP000185494">
    <property type="component" value="Chromosome 1"/>
</dbReference>
<dbReference type="Pfam" id="PF02646">
    <property type="entry name" value="RmuC"/>
    <property type="match status" value="1"/>
</dbReference>
<keyword evidence="4" id="KW-0175">Coiled coil</keyword>
<evidence type="ECO:0000256" key="1">
    <source>
        <dbReference type="ARBA" id="ARBA00003416"/>
    </source>
</evidence>
<evidence type="ECO:0000313" key="6">
    <source>
        <dbReference type="EMBL" id="APT55869.1"/>
    </source>
</evidence>